<dbReference type="InterPro" id="IPR036390">
    <property type="entry name" value="WH_DNA-bd_sf"/>
</dbReference>
<dbReference type="SUPFAM" id="SSF46785">
    <property type="entry name" value="Winged helix' DNA-binding domain"/>
    <property type="match status" value="1"/>
</dbReference>
<dbReference type="GO" id="GO:0045892">
    <property type="term" value="P:negative regulation of DNA-templated transcription"/>
    <property type="evidence" value="ECO:0007669"/>
    <property type="project" value="InterPro"/>
</dbReference>
<sequence length="122" mass="13862">MEVKLGDSEIKVMDVLWKEGDVPAKYVADLLNERYGWNINTTYTLLKRCIKKGVVERREPNFICHALVSKSCVQQQETAKLIKRVFDGSVDKLFVSLLGQTKLSQEQIEALKKMVEDKSGGD</sequence>
<dbReference type="EMBL" id="NFKL01000018">
    <property type="protein sequence ID" value="OUP56540.1"/>
    <property type="molecule type" value="Genomic_DNA"/>
</dbReference>
<dbReference type="InterPro" id="IPR005650">
    <property type="entry name" value="BlaI_family"/>
</dbReference>
<dbReference type="RefSeq" id="WP_071428875.1">
    <property type="nucleotide sequence ID" value="NZ_NFKL01000018.1"/>
</dbReference>
<keyword evidence="4" id="KW-0804">Transcription</keyword>
<name>A0A1Y4LKZ4_9FIRM</name>
<comment type="caution">
    <text evidence="5">The sequence shown here is derived from an EMBL/GenBank/DDBJ whole genome shotgun (WGS) entry which is preliminary data.</text>
</comment>
<evidence type="ECO:0000313" key="6">
    <source>
        <dbReference type="Proteomes" id="UP000195326"/>
    </source>
</evidence>
<dbReference type="InterPro" id="IPR036388">
    <property type="entry name" value="WH-like_DNA-bd_sf"/>
</dbReference>
<evidence type="ECO:0000256" key="4">
    <source>
        <dbReference type="ARBA" id="ARBA00023163"/>
    </source>
</evidence>
<accession>A0A1Y4LKZ4</accession>
<organism evidence="5 6">
    <name type="scientific">Butyricicoccus pullicaecorum</name>
    <dbReference type="NCBI Taxonomy" id="501571"/>
    <lineage>
        <taxon>Bacteria</taxon>
        <taxon>Bacillati</taxon>
        <taxon>Bacillota</taxon>
        <taxon>Clostridia</taxon>
        <taxon>Eubacteriales</taxon>
        <taxon>Butyricicoccaceae</taxon>
        <taxon>Butyricicoccus</taxon>
    </lineage>
</organism>
<protein>
    <submittedName>
        <fullName evidence="5">BlaI family transcriptional regulator</fullName>
    </submittedName>
</protein>
<evidence type="ECO:0000256" key="3">
    <source>
        <dbReference type="ARBA" id="ARBA00023125"/>
    </source>
</evidence>
<dbReference type="AlphaFoldDB" id="A0A1Y4LKZ4"/>
<dbReference type="Gene3D" id="1.10.10.10">
    <property type="entry name" value="Winged helix-like DNA-binding domain superfamily/Winged helix DNA-binding domain"/>
    <property type="match status" value="1"/>
</dbReference>
<evidence type="ECO:0000256" key="2">
    <source>
        <dbReference type="ARBA" id="ARBA00023015"/>
    </source>
</evidence>
<dbReference type="Pfam" id="PF03965">
    <property type="entry name" value="Penicillinase_R"/>
    <property type="match status" value="1"/>
</dbReference>
<dbReference type="PIRSF" id="PIRSF019455">
    <property type="entry name" value="CopR_AtkY"/>
    <property type="match status" value="1"/>
</dbReference>
<comment type="similarity">
    <text evidence="1">Belongs to the BlaI transcriptional regulatory family.</text>
</comment>
<dbReference type="Proteomes" id="UP000195326">
    <property type="component" value="Unassembled WGS sequence"/>
</dbReference>
<gene>
    <name evidence="5" type="ORF">B5F15_12500</name>
</gene>
<dbReference type="GO" id="GO:0003677">
    <property type="term" value="F:DNA binding"/>
    <property type="evidence" value="ECO:0007669"/>
    <property type="project" value="UniProtKB-KW"/>
</dbReference>
<evidence type="ECO:0000313" key="5">
    <source>
        <dbReference type="EMBL" id="OUP56540.1"/>
    </source>
</evidence>
<keyword evidence="3" id="KW-0238">DNA-binding</keyword>
<evidence type="ECO:0000256" key="1">
    <source>
        <dbReference type="ARBA" id="ARBA00011046"/>
    </source>
</evidence>
<proteinExistence type="inferred from homology"/>
<dbReference type="Gene3D" id="1.10.4040.10">
    <property type="entry name" value="Penicillinase repressor domain"/>
    <property type="match status" value="1"/>
</dbReference>
<reference evidence="6" key="1">
    <citation type="submission" date="2017-04" db="EMBL/GenBank/DDBJ databases">
        <title>Function of individual gut microbiota members based on whole genome sequencing of pure cultures obtained from chicken caecum.</title>
        <authorList>
            <person name="Medvecky M."/>
            <person name="Cejkova D."/>
            <person name="Polansky O."/>
            <person name="Karasova D."/>
            <person name="Kubasova T."/>
            <person name="Cizek A."/>
            <person name="Rychlik I."/>
        </authorList>
    </citation>
    <scope>NUCLEOTIDE SEQUENCE [LARGE SCALE GENOMIC DNA]</scope>
    <source>
        <strain evidence="6">An179</strain>
    </source>
</reference>
<keyword evidence="2" id="KW-0805">Transcription regulation</keyword>